<accession>A0A6M2CHD9</accession>
<sequence>MASSNVNFDPDSFAKFDSQSSQSADEVLRRIHFQGSLTENHQVLEVGCGTGRFARQYLLTHCRICRRIVATDCDPDMIDFAKKHFAHDDIVHDLLDITTPCLDMFLERYGKFDRVFSFLVFHMIRDQKTAYANIAKLLNPDGECLVVAMSSLDTMDVWLEVYKMPKWKGRIPDPRNVFNASVNFNRIKSAAQVEAEVRDTLRGTGLQCISCEVEDSSWKFDCMDSLLGILLTIFPFKAFVPAEEWGCFRDSWEELMHQKLSPTQGEPLALKFTFYVVHGRLSTD</sequence>
<dbReference type="InterPro" id="IPR013217">
    <property type="entry name" value="Methyltransf_12"/>
</dbReference>
<dbReference type="GO" id="GO:0008168">
    <property type="term" value="F:methyltransferase activity"/>
    <property type="evidence" value="ECO:0007669"/>
    <property type="project" value="UniProtKB-KW"/>
</dbReference>
<reference evidence="2" key="1">
    <citation type="submission" date="2019-09" db="EMBL/GenBank/DDBJ databases">
        <title>Organ-specific transcriptomic study of the physiology of the cattle tick, Rhipicephalus microplus.</title>
        <authorList>
            <person name="Tirloni L."/>
            <person name="Braz G."/>
            <person name="Gandara A.C.P."/>
            <person name="Sabadin G.A."/>
            <person name="da Silva R.M."/>
            <person name="Guizzo M.G."/>
            <person name="Machado J.A."/>
            <person name="Costa E.P."/>
            <person name="Gomes H.F."/>
            <person name="Moraes J."/>
            <person name="Mota M.B.S."/>
            <person name="Mesquita R.D."/>
            <person name="Alvarenga P.H."/>
            <person name="Alves F."/>
            <person name="Seixas A."/>
            <person name="da Fonseca R.N."/>
            <person name="Fogaca A."/>
            <person name="Logullo C."/>
            <person name="Tanaka A."/>
            <person name="Daffre S."/>
            <person name="Termignoni C."/>
            <person name="Vaz I.S.Jr."/>
            <person name="Oliveira P.L."/>
            <person name="Ribeiro J.M."/>
        </authorList>
    </citation>
    <scope>NUCLEOTIDE SEQUENCE</scope>
    <source>
        <strain evidence="2">Porto Alegre</strain>
    </source>
</reference>
<dbReference type="VEuPathDB" id="VectorBase:LOC119183813"/>
<dbReference type="InterPro" id="IPR029063">
    <property type="entry name" value="SAM-dependent_MTases_sf"/>
</dbReference>
<protein>
    <submittedName>
        <fullName evidence="2">Putative juvenile hormone acid methyltransferase midgut overexpressed</fullName>
    </submittedName>
</protein>
<evidence type="ECO:0000259" key="1">
    <source>
        <dbReference type="Pfam" id="PF08242"/>
    </source>
</evidence>
<dbReference type="PANTHER" id="PTHR43861:SF1">
    <property type="entry name" value="TRANS-ACONITATE 2-METHYLTRANSFERASE"/>
    <property type="match status" value="1"/>
</dbReference>
<organism evidence="2">
    <name type="scientific">Rhipicephalus microplus</name>
    <name type="common">Cattle tick</name>
    <name type="synonym">Boophilus microplus</name>
    <dbReference type="NCBI Taxonomy" id="6941"/>
    <lineage>
        <taxon>Eukaryota</taxon>
        <taxon>Metazoa</taxon>
        <taxon>Ecdysozoa</taxon>
        <taxon>Arthropoda</taxon>
        <taxon>Chelicerata</taxon>
        <taxon>Arachnida</taxon>
        <taxon>Acari</taxon>
        <taxon>Parasitiformes</taxon>
        <taxon>Ixodida</taxon>
        <taxon>Ixodoidea</taxon>
        <taxon>Ixodidae</taxon>
        <taxon>Rhipicephalinae</taxon>
        <taxon>Rhipicephalus</taxon>
        <taxon>Boophilus</taxon>
    </lineage>
</organism>
<dbReference type="Gene3D" id="3.40.50.150">
    <property type="entry name" value="Vaccinia Virus protein VP39"/>
    <property type="match status" value="1"/>
</dbReference>
<name>A0A6M2CHD9_RHIMP</name>
<dbReference type="AlphaFoldDB" id="A0A6M2CHD9"/>
<proteinExistence type="predicted"/>
<dbReference type="GO" id="GO:0032259">
    <property type="term" value="P:methylation"/>
    <property type="evidence" value="ECO:0007669"/>
    <property type="project" value="UniProtKB-KW"/>
</dbReference>
<keyword evidence="2" id="KW-0808">Transferase</keyword>
<dbReference type="Pfam" id="PF08242">
    <property type="entry name" value="Methyltransf_12"/>
    <property type="match status" value="1"/>
</dbReference>
<evidence type="ECO:0000313" key="2">
    <source>
        <dbReference type="EMBL" id="NOV32985.1"/>
    </source>
</evidence>
<dbReference type="SUPFAM" id="SSF53335">
    <property type="entry name" value="S-adenosyl-L-methionine-dependent methyltransferases"/>
    <property type="match status" value="1"/>
</dbReference>
<keyword evidence="2" id="KW-0489">Methyltransferase</keyword>
<feature type="domain" description="Methyltransferase type 12" evidence="1">
    <location>
        <begin position="44"/>
        <end position="143"/>
    </location>
</feature>
<dbReference type="OrthoDB" id="8300214at2759"/>
<dbReference type="PANTHER" id="PTHR43861">
    <property type="entry name" value="TRANS-ACONITATE 2-METHYLTRANSFERASE-RELATED"/>
    <property type="match status" value="1"/>
</dbReference>
<dbReference type="CDD" id="cd02440">
    <property type="entry name" value="AdoMet_MTases"/>
    <property type="match status" value="1"/>
</dbReference>
<dbReference type="EMBL" id="GHWJ01000248">
    <property type="protein sequence ID" value="NOV32985.1"/>
    <property type="molecule type" value="Transcribed_RNA"/>
</dbReference>